<evidence type="ECO:0000256" key="1">
    <source>
        <dbReference type="SAM" id="SignalP"/>
    </source>
</evidence>
<feature type="chain" id="PRO_5016835132" evidence="1">
    <location>
        <begin position="19"/>
        <end position="149"/>
    </location>
</feature>
<proteinExistence type="predicted"/>
<keyword evidence="3" id="KW-1185">Reference proteome</keyword>
<accession>A0A368FCH4</accession>
<feature type="signal peptide" evidence="1">
    <location>
        <begin position="1"/>
        <end position="18"/>
    </location>
</feature>
<evidence type="ECO:0000313" key="2">
    <source>
        <dbReference type="EMBL" id="RCN28525.1"/>
    </source>
</evidence>
<organism evidence="2 3">
    <name type="scientific">Ancylostoma caninum</name>
    <name type="common">Dog hookworm</name>
    <dbReference type="NCBI Taxonomy" id="29170"/>
    <lineage>
        <taxon>Eukaryota</taxon>
        <taxon>Metazoa</taxon>
        <taxon>Ecdysozoa</taxon>
        <taxon>Nematoda</taxon>
        <taxon>Chromadorea</taxon>
        <taxon>Rhabditida</taxon>
        <taxon>Rhabditina</taxon>
        <taxon>Rhabditomorpha</taxon>
        <taxon>Strongyloidea</taxon>
        <taxon>Ancylostomatidae</taxon>
        <taxon>Ancylostomatinae</taxon>
        <taxon>Ancylostoma</taxon>
    </lineage>
</organism>
<comment type="caution">
    <text evidence="2">The sequence shown here is derived from an EMBL/GenBank/DDBJ whole genome shotgun (WGS) entry which is preliminary data.</text>
</comment>
<gene>
    <name evidence="2" type="ORF">ANCCAN_25731</name>
</gene>
<reference evidence="2 3" key="1">
    <citation type="submission" date="2014-10" db="EMBL/GenBank/DDBJ databases">
        <title>Draft genome of the hookworm Ancylostoma caninum.</title>
        <authorList>
            <person name="Mitreva M."/>
        </authorList>
    </citation>
    <scope>NUCLEOTIDE SEQUENCE [LARGE SCALE GENOMIC DNA]</scope>
    <source>
        <strain evidence="2 3">Baltimore</strain>
    </source>
</reference>
<dbReference type="EMBL" id="JOJR01002531">
    <property type="protein sequence ID" value="RCN28525.1"/>
    <property type="molecule type" value="Genomic_DNA"/>
</dbReference>
<dbReference type="AlphaFoldDB" id="A0A368FCH4"/>
<evidence type="ECO:0000313" key="3">
    <source>
        <dbReference type="Proteomes" id="UP000252519"/>
    </source>
</evidence>
<sequence length="149" mass="16599">MTHWLPWMLLVGIGKIQQIKIEAQMIAMNAKPGQSVSMFLIPAHTSHNKSSVSTYNDDTALAFEDVITARTRDSDQEEEMKLSATISDSTISGDTMAVFETVERDKESVASGNSDMDITSVATATSVLEKSWFWIRLKLYACMVMERAQ</sequence>
<name>A0A368FCH4_ANCCA</name>
<protein>
    <submittedName>
        <fullName evidence="2">Uncharacterized protein</fullName>
    </submittedName>
</protein>
<dbReference type="Proteomes" id="UP000252519">
    <property type="component" value="Unassembled WGS sequence"/>
</dbReference>
<keyword evidence="1" id="KW-0732">Signal</keyword>